<comment type="caution">
    <text evidence="1">The sequence shown here is derived from an EMBL/GenBank/DDBJ whole genome shotgun (WGS) entry which is preliminary data.</text>
</comment>
<dbReference type="Pfam" id="PF02597">
    <property type="entry name" value="ThiS"/>
    <property type="match status" value="1"/>
</dbReference>
<accession>A0A0U9IBB6</accession>
<dbReference type="SUPFAM" id="SSF54285">
    <property type="entry name" value="MoaD/ThiS"/>
    <property type="match status" value="1"/>
</dbReference>
<dbReference type="InterPro" id="IPR012675">
    <property type="entry name" value="Beta-grasp_dom_sf"/>
</dbReference>
<dbReference type="STRING" id="86166.TAGGR_3275"/>
<dbReference type="RefSeq" id="WP_059177218.1">
    <property type="nucleotide sequence ID" value="NZ_BCNO01000003.1"/>
</dbReference>
<organism evidence="1 2">
    <name type="scientific">Thermodesulfovibrio aggregans</name>
    <dbReference type="NCBI Taxonomy" id="86166"/>
    <lineage>
        <taxon>Bacteria</taxon>
        <taxon>Pseudomonadati</taxon>
        <taxon>Nitrospirota</taxon>
        <taxon>Thermodesulfovibrionia</taxon>
        <taxon>Thermodesulfovibrionales</taxon>
        <taxon>Thermodesulfovibrionaceae</taxon>
        <taxon>Thermodesulfovibrio</taxon>
    </lineage>
</organism>
<keyword evidence="2" id="KW-1185">Reference proteome</keyword>
<dbReference type="OrthoDB" id="9798559at2"/>
<name>A0A0U9IBB6_9BACT</name>
<gene>
    <name evidence="1" type="ORF">TAGGR_3275</name>
</gene>
<dbReference type="Proteomes" id="UP000054976">
    <property type="component" value="Unassembled WGS sequence"/>
</dbReference>
<dbReference type="NCBIfam" id="TIGR01683">
    <property type="entry name" value="thiS"/>
    <property type="match status" value="1"/>
</dbReference>
<dbReference type="EMBL" id="BCNO01000003">
    <property type="protein sequence ID" value="GAQ95798.1"/>
    <property type="molecule type" value="Genomic_DNA"/>
</dbReference>
<sequence length="65" mass="7333">MKIRVNGSEMDVKATTIAELLQELEINPQRVVVEVNLEIVKRDKFNDYKIKEGDSIEIVNFVGGG</sequence>
<evidence type="ECO:0000313" key="2">
    <source>
        <dbReference type="Proteomes" id="UP000054976"/>
    </source>
</evidence>
<proteinExistence type="predicted"/>
<reference evidence="2" key="1">
    <citation type="submission" date="2016-01" db="EMBL/GenBank/DDBJ databases">
        <title>Draft genome sequence of Thermodesulfovibrio aggregans strain TGE-P1.</title>
        <authorList>
            <person name="Sekiguchi Y."/>
            <person name="Ohashi A."/>
            <person name="Matsuura N."/>
            <person name="Tourlousse M.D."/>
        </authorList>
    </citation>
    <scope>NUCLEOTIDE SEQUENCE [LARGE SCALE GENOMIC DNA]</scope>
    <source>
        <strain evidence="2">TGE-P1</strain>
    </source>
</reference>
<dbReference type="PANTHER" id="PTHR34472">
    <property type="entry name" value="SULFUR CARRIER PROTEIN THIS"/>
    <property type="match status" value="1"/>
</dbReference>
<evidence type="ECO:0000313" key="1">
    <source>
        <dbReference type="EMBL" id="GAQ95798.1"/>
    </source>
</evidence>
<dbReference type="AlphaFoldDB" id="A0A0U9IBB6"/>
<dbReference type="InterPro" id="IPR003749">
    <property type="entry name" value="ThiS/MoaD-like"/>
</dbReference>
<protein>
    <submittedName>
        <fullName evidence="1">Thiazole synthase/sulfur carrier protein</fullName>
    </submittedName>
</protein>
<dbReference type="Gene3D" id="3.10.20.30">
    <property type="match status" value="1"/>
</dbReference>
<dbReference type="PANTHER" id="PTHR34472:SF1">
    <property type="entry name" value="SULFUR CARRIER PROTEIN THIS"/>
    <property type="match status" value="1"/>
</dbReference>
<dbReference type="CDD" id="cd00565">
    <property type="entry name" value="Ubl_ThiS"/>
    <property type="match status" value="1"/>
</dbReference>
<dbReference type="InterPro" id="IPR010035">
    <property type="entry name" value="Thi_S"/>
</dbReference>
<dbReference type="InterPro" id="IPR016155">
    <property type="entry name" value="Mopterin_synth/thiamin_S_b"/>
</dbReference>